<feature type="transmembrane region" description="Helical" evidence="8">
    <location>
        <begin position="6"/>
        <end position="26"/>
    </location>
</feature>
<dbReference type="GO" id="GO:0016020">
    <property type="term" value="C:membrane"/>
    <property type="evidence" value="ECO:0007669"/>
    <property type="project" value="UniProtKB-SubCell"/>
</dbReference>
<keyword evidence="4 8" id="KW-0812">Transmembrane</keyword>
<dbReference type="InterPro" id="IPR036388">
    <property type="entry name" value="WH-like_DNA-bd_sf"/>
</dbReference>
<evidence type="ECO:0000256" key="1">
    <source>
        <dbReference type="ARBA" id="ARBA00004167"/>
    </source>
</evidence>
<evidence type="ECO:0000256" key="5">
    <source>
        <dbReference type="ARBA" id="ARBA00022989"/>
    </source>
</evidence>
<evidence type="ECO:0000256" key="3">
    <source>
        <dbReference type="ARBA" id="ARBA00018218"/>
    </source>
</evidence>
<evidence type="ECO:0000256" key="2">
    <source>
        <dbReference type="ARBA" id="ARBA00009829"/>
    </source>
</evidence>
<comment type="subcellular location">
    <subcellularLocation>
        <location evidence="1">Membrane</location>
        <topology evidence="1">Single-pass membrane protein</topology>
    </subcellularLocation>
</comment>
<gene>
    <name evidence="9" type="primary">DDRGK</name>
    <name evidence="9" type="ORF">TR99099</name>
</gene>
<keyword evidence="6 8" id="KW-0472">Membrane</keyword>
<dbReference type="Pfam" id="PF09756">
    <property type="entry name" value="DDRGK"/>
    <property type="match status" value="1"/>
</dbReference>
<feature type="region of interest" description="Disordered" evidence="7">
    <location>
        <begin position="32"/>
        <end position="161"/>
    </location>
</feature>
<dbReference type="GO" id="GO:0044389">
    <property type="term" value="F:ubiquitin-like protein ligase binding"/>
    <property type="evidence" value="ECO:0007669"/>
    <property type="project" value="TreeGrafter"/>
</dbReference>
<sequence length="291" mass="32931">MDTWLLVLTCVTTFVAIYLLFFDARLTFRGRKKERSQTASANRRRGGAAARRQLTTTQLASSSRAEANEPPGGSSGDLPDVSDEDAREESELSNRKKVGTKKALKLAEKERRKEEREAEERYRERLRQAEDEEIRKRKKEEADKAATEAAAAAEAERLRQEEEARQQAEYELLKSSFAVLDEGTSVKPLDAAAEAEFERAFVDAIKQAKVITLERLCIEFDLKTEACVEKIKSLLARKQLSGVLDDRGKFIYIEDTEYEAIAKFIEFRGRVTMSELVEHGNNVIKSRSSGN</sequence>
<dbReference type="Gene3D" id="1.10.10.10">
    <property type="entry name" value="Winged helix-like DNA-binding domain superfamily/Winged helix DNA-binding domain"/>
    <property type="match status" value="1"/>
</dbReference>
<name>A0A0X3PN63_SCHSO</name>
<dbReference type="EMBL" id="GEEE01011918">
    <property type="protein sequence ID" value="JAP51307.1"/>
    <property type="molecule type" value="Transcribed_RNA"/>
</dbReference>
<dbReference type="SUPFAM" id="SSF46785">
    <property type="entry name" value="Winged helix' DNA-binding domain"/>
    <property type="match status" value="1"/>
</dbReference>
<evidence type="ECO:0000313" key="9">
    <source>
        <dbReference type="EMBL" id="JAP51307.1"/>
    </source>
</evidence>
<feature type="compositionally biased region" description="Basic residues" evidence="7">
    <location>
        <begin position="95"/>
        <end position="104"/>
    </location>
</feature>
<dbReference type="InterPro" id="IPR019153">
    <property type="entry name" value="DDRGK_dom-contain"/>
</dbReference>
<evidence type="ECO:0000256" key="8">
    <source>
        <dbReference type="SAM" id="Phobius"/>
    </source>
</evidence>
<comment type="similarity">
    <text evidence="2">Belongs to the DDRGK1 family.</text>
</comment>
<feature type="compositionally biased region" description="Basic and acidic residues" evidence="7">
    <location>
        <begin position="105"/>
        <end position="146"/>
    </location>
</feature>
<feature type="compositionally biased region" description="Low complexity" evidence="7">
    <location>
        <begin position="47"/>
        <end position="60"/>
    </location>
</feature>
<dbReference type="InterPro" id="IPR050899">
    <property type="entry name" value="DDRGK_domain-containing"/>
</dbReference>
<reference evidence="9" key="1">
    <citation type="submission" date="2016-01" db="EMBL/GenBank/DDBJ databases">
        <title>Reference transcriptome for the parasite Schistocephalus solidus: insights into the molecular evolution of parasitism.</title>
        <authorList>
            <person name="Hebert F.O."/>
            <person name="Grambauer S."/>
            <person name="Barber I."/>
            <person name="Landry C.R."/>
            <person name="Aubin-Horth N."/>
        </authorList>
    </citation>
    <scope>NUCLEOTIDE SEQUENCE</scope>
</reference>
<dbReference type="PANTHER" id="PTHR48176:SF1">
    <property type="entry name" value="DDRGK DOMAIN-CONTAINING PROTEIN 1"/>
    <property type="match status" value="1"/>
</dbReference>
<evidence type="ECO:0000256" key="6">
    <source>
        <dbReference type="ARBA" id="ARBA00023136"/>
    </source>
</evidence>
<proteinExistence type="inferred from homology"/>
<dbReference type="SMART" id="SM01128">
    <property type="entry name" value="DDRGK"/>
    <property type="match status" value="1"/>
</dbReference>
<accession>A0A0X3PN63</accession>
<organism evidence="9">
    <name type="scientific">Schistocephalus solidus</name>
    <name type="common">Tapeworm</name>
    <dbReference type="NCBI Taxonomy" id="70667"/>
    <lineage>
        <taxon>Eukaryota</taxon>
        <taxon>Metazoa</taxon>
        <taxon>Spiralia</taxon>
        <taxon>Lophotrochozoa</taxon>
        <taxon>Platyhelminthes</taxon>
        <taxon>Cestoda</taxon>
        <taxon>Eucestoda</taxon>
        <taxon>Diphyllobothriidea</taxon>
        <taxon>Diphyllobothriidae</taxon>
        <taxon>Schistocephalus</taxon>
    </lineage>
</organism>
<evidence type="ECO:0000256" key="7">
    <source>
        <dbReference type="SAM" id="MobiDB-lite"/>
    </source>
</evidence>
<dbReference type="InterPro" id="IPR036390">
    <property type="entry name" value="WH_DNA-bd_sf"/>
</dbReference>
<dbReference type="AlphaFoldDB" id="A0A0X3PN63"/>
<protein>
    <recommendedName>
        <fullName evidence="3">DDRGK domain-containing protein 1</fullName>
    </recommendedName>
</protein>
<dbReference type="PANTHER" id="PTHR48176">
    <property type="entry name" value="DDRGK DOMAIN-CONTAINING PROTEIN 1"/>
    <property type="match status" value="1"/>
</dbReference>
<keyword evidence="5 8" id="KW-1133">Transmembrane helix</keyword>
<evidence type="ECO:0000256" key="4">
    <source>
        <dbReference type="ARBA" id="ARBA00022692"/>
    </source>
</evidence>